<feature type="binding site" evidence="8">
    <location>
        <begin position="110"/>
        <end position="116"/>
    </location>
    <ligand>
        <name>ATP</name>
        <dbReference type="ChEBI" id="CHEBI:30616"/>
    </ligand>
</feature>
<reference evidence="13" key="1">
    <citation type="submission" date="2020-09" db="EMBL/GenBank/DDBJ databases">
        <title>A novel bacterium of genus Paenibacillus, isolated from South China Sea.</title>
        <authorList>
            <person name="Huang H."/>
            <person name="Mo K."/>
            <person name="Hu Y."/>
        </authorList>
    </citation>
    <scope>NUCLEOTIDE SEQUENCE</scope>
    <source>
        <strain evidence="13">IB182493</strain>
    </source>
</reference>
<evidence type="ECO:0000259" key="11">
    <source>
        <dbReference type="Pfam" id="PF02875"/>
    </source>
</evidence>
<dbReference type="Gene3D" id="3.40.1390.10">
    <property type="entry name" value="MurE/MurF, N-terminal domain"/>
    <property type="match status" value="1"/>
</dbReference>
<keyword evidence="4 8" id="KW-0133">Cell shape</keyword>
<feature type="binding site" evidence="8">
    <location>
        <begin position="152"/>
        <end position="153"/>
    </location>
    <ligand>
        <name>UDP-N-acetyl-alpha-D-muramoyl-L-alanyl-D-glutamate</name>
        <dbReference type="ChEBI" id="CHEBI:83900"/>
    </ligand>
</feature>
<sequence length="494" mass="54408">MLLSEVVRDLKYTLVKGDLAVEAASVAYDSREVTPGGVFVAIAGFTVDGHRFIGKAIELGAAAIIVEKDVSVEADVAVLKVADTREALARVASNFYGRPTERMNVIGITGTNGKTSITYFLKSIYEQAGTELGIIGTIGTVIGDRVIKNKNTTPESLNLQRLFVEMAEARLKHCVMEVSSHALNLKRVAHTRFNTAIFTNLTPDHLELHRTMDEYFEAKALLFDMAEHYNIVNADDEYGRVLIDRLRDREPKLVTYGIEREADIYASDIHYFADYTIYTVNTPKGTALIRVNLPGAIYVYNSLAAIAAAYCNRFSLQQITEGIAAVEGIKGRLEVVYQDEDTKIIVDFAHTEDSLEKALSAIRPFTKGRIILVFGVYAADGKPGRDKRRGMAKIAAQYADFAVVTSDNPKEQDNNLIIREIVEGIEAYNGKYEAIVDRREAIAFAIELSKKGDVILIAGKGHETSQVIGKTEVPFNEAEIVREIKGSRGNLSAG</sequence>
<feature type="modified residue" description="N6-carboxylysine" evidence="8">
    <location>
        <position position="219"/>
    </location>
</feature>
<dbReference type="Pfam" id="PF01225">
    <property type="entry name" value="Mur_ligase"/>
    <property type="match status" value="1"/>
</dbReference>
<evidence type="ECO:0000259" key="12">
    <source>
        <dbReference type="Pfam" id="PF08245"/>
    </source>
</evidence>
<dbReference type="Gene3D" id="3.90.190.20">
    <property type="entry name" value="Mur ligase, C-terminal domain"/>
    <property type="match status" value="1"/>
</dbReference>
<comment type="caution">
    <text evidence="8">Lacks conserved residue(s) required for the propagation of feature annotation.</text>
</comment>
<dbReference type="Proteomes" id="UP000632125">
    <property type="component" value="Unassembled WGS sequence"/>
</dbReference>
<keyword evidence="14" id="KW-1185">Reference proteome</keyword>
<keyword evidence="8" id="KW-0547">Nucleotide-binding</keyword>
<keyword evidence="8" id="KW-0460">Magnesium</keyword>
<dbReference type="GO" id="GO:0016881">
    <property type="term" value="F:acid-amino acid ligase activity"/>
    <property type="evidence" value="ECO:0007669"/>
    <property type="project" value="UniProtKB-UniRule"/>
</dbReference>
<feature type="binding site" evidence="8">
    <location>
        <position position="30"/>
    </location>
    <ligand>
        <name>UDP-N-acetyl-alpha-D-muramoyl-L-alanyl-D-glutamate</name>
        <dbReference type="ChEBI" id="CHEBI:83900"/>
    </ligand>
</feature>
<feature type="binding site" evidence="8">
    <location>
        <position position="151"/>
    </location>
    <ligand>
        <name>UDP-N-acetyl-alpha-D-muramoyl-L-alanyl-D-glutamate</name>
        <dbReference type="ChEBI" id="CHEBI:83900"/>
    </ligand>
</feature>
<comment type="function">
    <text evidence="8">Catalyzes the addition of an amino acid to the nucleotide precursor UDP-N-acetylmuramoyl-L-alanyl-D-glutamate (UMAG) in the biosynthesis of bacterial cell-wall peptidoglycan.</text>
</comment>
<dbReference type="GO" id="GO:0008360">
    <property type="term" value="P:regulation of cell shape"/>
    <property type="evidence" value="ECO:0007669"/>
    <property type="project" value="UniProtKB-KW"/>
</dbReference>
<comment type="similarity">
    <text evidence="2 8">Belongs to the MurCDEF family. MurE subfamily.</text>
</comment>
<keyword evidence="8" id="KW-0067">ATP-binding</keyword>
<dbReference type="InterPro" id="IPR035911">
    <property type="entry name" value="MurE/MurF_N"/>
</dbReference>
<dbReference type="Pfam" id="PF02875">
    <property type="entry name" value="Mur_ligase_C"/>
    <property type="match status" value="1"/>
</dbReference>
<dbReference type="GO" id="GO:0071555">
    <property type="term" value="P:cell wall organization"/>
    <property type="evidence" value="ECO:0007669"/>
    <property type="project" value="UniProtKB-KW"/>
</dbReference>
<dbReference type="SUPFAM" id="SSF63418">
    <property type="entry name" value="MurE/MurF N-terminal domain"/>
    <property type="match status" value="1"/>
</dbReference>
<feature type="domain" description="Mur ligase C-terminal" evidence="11">
    <location>
        <begin position="331"/>
        <end position="461"/>
    </location>
</feature>
<evidence type="ECO:0000259" key="10">
    <source>
        <dbReference type="Pfam" id="PF01225"/>
    </source>
</evidence>
<dbReference type="GO" id="GO:0005737">
    <property type="term" value="C:cytoplasm"/>
    <property type="evidence" value="ECO:0007669"/>
    <property type="project" value="UniProtKB-SubCell"/>
</dbReference>
<feature type="domain" description="Mur ligase N-terminal catalytic" evidence="10">
    <location>
        <begin position="25"/>
        <end position="96"/>
    </location>
</feature>
<dbReference type="Pfam" id="PF08245">
    <property type="entry name" value="Mur_ligase_M"/>
    <property type="match status" value="1"/>
</dbReference>
<evidence type="ECO:0000313" key="14">
    <source>
        <dbReference type="Proteomes" id="UP000632125"/>
    </source>
</evidence>
<keyword evidence="8" id="KW-0963">Cytoplasm</keyword>
<dbReference type="PANTHER" id="PTHR23135">
    <property type="entry name" value="MUR LIGASE FAMILY MEMBER"/>
    <property type="match status" value="1"/>
</dbReference>
<comment type="caution">
    <text evidence="13">The sequence shown here is derived from an EMBL/GenBank/DDBJ whole genome shotgun (WGS) entry which is preliminary data.</text>
</comment>
<dbReference type="GO" id="GO:0005524">
    <property type="term" value="F:ATP binding"/>
    <property type="evidence" value="ECO:0007669"/>
    <property type="project" value="UniProtKB-UniRule"/>
</dbReference>
<dbReference type="RefSeq" id="WP_190865636.1">
    <property type="nucleotide sequence ID" value="NZ_JACXIY010000033.1"/>
</dbReference>
<dbReference type="PANTHER" id="PTHR23135:SF4">
    <property type="entry name" value="UDP-N-ACETYLMURAMOYL-L-ALANYL-D-GLUTAMATE--2,6-DIAMINOPIMELATE LIGASE MURE HOMOLOG, CHLOROPLASTIC"/>
    <property type="match status" value="1"/>
</dbReference>
<dbReference type="InterPro" id="IPR013221">
    <property type="entry name" value="Mur_ligase_cen"/>
</dbReference>
<accession>A0A927H9I8</accession>
<evidence type="ECO:0000256" key="9">
    <source>
        <dbReference type="RuleBase" id="RU004135"/>
    </source>
</evidence>
<dbReference type="SUPFAM" id="SSF53244">
    <property type="entry name" value="MurD-like peptide ligases, peptide-binding domain"/>
    <property type="match status" value="1"/>
</dbReference>
<name>A0A927H9I8_9BACL</name>
<feature type="binding site" evidence="8">
    <location>
        <position position="187"/>
    </location>
    <ligand>
        <name>UDP-N-acetyl-alpha-D-muramoyl-L-alanyl-D-glutamate</name>
        <dbReference type="ChEBI" id="CHEBI:83900"/>
    </ligand>
</feature>
<evidence type="ECO:0000256" key="8">
    <source>
        <dbReference type="HAMAP-Rule" id="MF_00208"/>
    </source>
</evidence>
<evidence type="ECO:0000256" key="4">
    <source>
        <dbReference type="ARBA" id="ARBA00022960"/>
    </source>
</evidence>
<dbReference type="NCBIfam" id="NF001126">
    <property type="entry name" value="PRK00139.1-4"/>
    <property type="match status" value="1"/>
</dbReference>
<dbReference type="InterPro" id="IPR005761">
    <property type="entry name" value="UDP-N-AcMur-Glu-dNH2Pim_ligase"/>
</dbReference>
<feature type="domain" description="Mur ligase central" evidence="12">
    <location>
        <begin position="108"/>
        <end position="309"/>
    </location>
</feature>
<dbReference type="EMBL" id="JACXIY010000033">
    <property type="protein sequence ID" value="MBD2871654.1"/>
    <property type="molecule type" value="Genomic_DNA"/>
</dbReference>
<feature type="binding site" evidence="8">
    <location>
        <position position="179"/>
    </location>
    <ligand>
        <name>UDP-N-acetyl-alpha-D-muramoyl-L-alanyl-D-glutamate</name>
        <dbReference type="ChEBI" id="CHEBI:83900"/>
    </ligand>
</feature>
<dbReference type="InterPro" id="IPR000713">
    <property type="entry name" value="Mur_ligase_N"/>
</dbReference>
<dbReference type="GO" id="GO:0051301">
    <property type="term" value="P:cell division"/>
    <property type="evidence" value="ECO:0007669"/>
    <property type="project" value="UniProtKB-KW"/>
</dbReference>
<dbReference type="InterPro" id="IPR036615">
    <property type="entry name" value="Mur_ligase_C_dom_sf"/>
</dbReference>
<keyword evidence="8 13" id="KW-0436">Ligase</keyword>
<dbReference type="SUPFAM" id="SSF53623">
    <property type="entry name" value="MurD-like peptide ligases, catalytic domain"/>
    <property type="match status" value="1"/>
</dbReference>
<dbReference type="InterPro" id="IPR036565">
    <property type="entry name" value="Mur-like_cat_sf"/>
</dbReference>
<dbReference type="HAMAP" id="MF_00208">
    <property type="entry name" value="MurE"/>
    <property type="match status" value="1"/>
</dbReference>
<dbReference type="InterPro" id="IPR004101">
    <property type="entry name" value="Mur_ligase_C"/>
</dbReference>
<proteinExistence type="inferred from homology"/>
<evidence type="ECO:0000256" key="2">
    <source>
        <dbReference type="ARBA" id="ARBA00005898"/>
    </source>
</evidence>
<evidence type="ECO:0000256" key="3">
    <source>
        <dbReference type="ARBA" id="ARBA00022618"/>
    </source>
</evidence>
<comment type="pathway">
    <text evidence="1 8 9">Cell wall biogenesis; peptidoglycan biosynthesis.</text>
</comment>
<protein>
    <recommendedName>
        <fullName evidence="8">UDP-N-acetylmuramyl-tripeptide synthetase</fullName>
        <ecNumber evidence="8">6.3.2.-</ecNumber>
    </recommendedName>
    <alternativeName>
        <fullName evidence="8">UDP-MurNAc-tripeptide synthetase</fullName>
    </alternativeName>
</protein>
<dbReference type="EC" id="6.3.2.-" evidence="8"/>
<organism evidence="13 14">
    <name type="scientific">Paenibacillus arenilitoris</name>
    <dbReference type="NCBI Taxonomy" id="2772299"/>
    <lineage>
        <taxon>Bacteria</taxon>
        <taxon>Bacillati</taxon>
        <taxon>Bacillota</taxon>
        <taxon>Bacilli</taxon>
        <taxon>Bacillales</taxon>
        <taxon>Paenibacillaceae</taxon>
        <taxon>Paenibacillus</taxon>
    </lineage>
</organism>
<evidence type="ECO:0000256" key="7">
    <source>
        <dbReference type="ARBA" id="ARBA00023316"/>
    </source>
</evidence>
<dbReference type="AlphaFoldDB" id="A0A927H9I8"/>
<dbReference type="NCBIfam" id="TIGR01085">
    <property type="entry name" value="murE"/>
    <property type="match status" value="1"/>
</dbReference>
<keyword evidence="5 8" id="KW-0573">Peptidoglycan synthesis</keyword>
<comment type="subcellular location">
    <subcellularLocation>
        <location evidence="8 9">Cytoplasm</location>
    </subcellularLocation>
</comment>
<evidence type="ECO:0000256" key="6">
    <source>
        <dbReference type="ARBA" id="ARBA00023306"/>
    </source>
</evidence>
<keyword evidence="7 8" id="KW-0961">Cell wall biogenesis/degradation</keyword>
<evidence type="ECO:0000256" key="5">
    <source>
        <dbReference type="ARBA" id="ARBA00022984"/>
    </source>
</evidence>
<keyword evidence="3 8" id="KW-0132">Cell division</keyword>
<keyword evidence="6 8" id="KW-0131">Cell cycle</keyword>
<evidence type="ECO:0000256" key="1">
    <source>
        <dbReference type="ARBA" id="ARBA00004752"/>
    </source>
</evidence>
<dbReference type="GO" id="GO:0009252">
    <property type="term" value="P:peptidoglycan biosynthetic process"/>
    <property type="evidence" value="ECO:0007669"/>
    <property type="project" value="UniProtKB-UniRule"/>
</dbReference>
<dbReference type="GO" id="GO:0000287">
    <property type="term" value="F:magnesium ion binding"/>
    <property type="evidence" value="ECO:0007669"/>
    <property type="project" value="UniProtKB-UniRule"/>
</dbReference>
<gene>
    <name evidence="8" type="primary">murE</name>
    <name evidence="13" type="ORF">IDH41_23975</name>
</gene>
<evidence type="ECO:0000313" key="13">
    <source>
        <dbReference type="EMBL" id="MBD2871654.1"/>
    </source>
</evidence>
<comment type="PTM">
    <text evidence="8">Carboxylation is probably crucial for Mg(2+) binding and, consequently, for the gamma-phosphate positioning of ATP.</text>
</comment>
<dbReference type="Gene3D" id="3.40.1190.10">
    <property type="entry name" value="Mur-like, catalytic domain"/>
    <property type="match status" value="1"/>
</dbReference>
<comment type="cofactor">
    <cofactor evidence="8">
        <name>Mg(2+)</name>
        <dbReference type="ChEBI" id="CHEBI:18420"/>
    </cofactor>
</comment>